<evidence type="ECO:0000313" key="2">
    <source>
        <dbReference type="EMBL" id="KAI1708859.1"/>
    </source>
</evidence>
<accession>A0AAD4N0D6</accession>
<protein>
    <submittedName>
        <fullName evidence="2">Uncharacterized protein</fullName>
    </submittedName>
</protein>
<keyword evidence="1" id="KW-0472">Membrane</keyword>
<organism evidence="2 3">
    <name type="scientific">Ditylenchus destructor</name>
    <dbReference type="NCBI Taxonomy" id="166010"/>
    <lineage>
        <taxon>Eukaryota</taxon>
        <taxon>Metazoa</taxon>
        <taxon>Ecdysozoa</taxon>
        <taxon>Nematoda</taxon>
        <taxon>Chromadorea</taxon>
        <taxon>Rhabditida</taxon>
        <taxon>Tylenchina</taxon>
        <taxon>Tylenchomorpha</taxon>
        <taxon>Sphaerularioidea</taxon>
        <taxon>Anguinidae</taxon>
        <taxon>Anguininae</taxon>
        <taxon>Ditylenchus</taxon>
    </lineage>
</organism>
<sequence>MIGLLIGFVIPAVCFALFGVIMCLRKSSKFSKKHSRSSYSFINESEEECVNCGHTKRVPSQTRRPVMMTKSCYFLPASTGPPWVQKGLPSFFSSAAYIPINGREYLSNQNSDGARYMPGASVLPPSYSETLDLKRYASAIDRLCKTPNESTNSTSMNETCNWIP</sequence>
<keyword evidence="1" id="KW-0812">Transmembrane</keyword>
<reference evidence="2" key="1">
    <citation type="submission" date="2022-01" db="EMBL/GenBank/DDBJ databases">
        <title>Genome Sequence Resource for Two Populations of Ditylenchus destructor, the Migratory Endoparasitic Phytonematode.</title>
        <authorList>
            <person name="Zhang H."/>
            <person name="Lin R."/>
            <person name="Xie B."/>
        </authorList>
    </citation>
    <scope>NUCLEOTIDE SEQUENCE</scope>
    <source>
        <strain evidence="2">BazhouSP</strain>
    </source>
</reference>
<dbReference type="Proteomes" id="UP001201812">
    <property type="component" value="Unassembled WGS sequence"/>
</dbReference>
<comment type="caution">
    <text evidence="2">The sequence shown here is derived from an EMBL/GenBank/DDBJ whole genome shotgun (WGS) entry which is preliminary data.</text>
</comment>
<keyword evidence="1" id="KW-1133">Transmembrane helix</keyword>
<feature type="transmembrane region" description="Helical" evidence="1">
    <location>
        <begin position="6"/>
        <end position="24"/>
    </location>
</feature>
<name>A0AAD4N0D6_9BILA</name>
<proteinExistence type="predicted"/>
<dbReference type="EMBL" id="JAKKPZ010000033">
    <property type="protein sequence ID" value="KAI1708859.1"/>
    <property type="molecule type" value="Genomic_DNA"/>
</dbReference>
<gene>
    <name evidence="2" type="ORF">DdX_11616</name>
</gene>
<keyword evidence="3" id="KW-1185">Reference proteome</keyword>
<evidence type="ECO:0000256" key="1">
    <source>
        <dbReference type="SAM" id="Phobius"/>
    </source>
</evidence>
<dbReference type="AlphaFoldDB" id="A0AAD4N0D6"/>
<evidence type="ECO:0000313" key="3">
    <source>
        <dbReference type="Proteomes" id="UP001201812"/>
    </source>
</evidence>